<sequence length="328" mass="39877">MVDKVIKRFGLKIKKYTFLNFGILVDTDEGNFILKKINLTESRILFLHGVKEYLARRGFPYTDRYFLSKGKPYVKYKDDIYVMIKLINGKKCSYFNDIEIKKASRTLGRFHNASKGYTEGKEFQENSNLGKWPKIFLDRCDDFIYIKNLINMKTNKTYIDKLFLENVERIYNMSMECAKQLQKNKYFEVVENEGKYNFLCHNNYNFNNVIIDNNHICNIINFDYCKFELRCFDLASFIMSNIIRFNWDFDRALKILEWYNDVRLISKDELKIMACIFQFPYEFWRLANCYYYEKYISCDLYYYINFKRAVKNIDLQNKFLEKYYKEFI</sequence>
<dbReference type="NCBIfam" id="TIGR02906">
    <property type="entry name" value="spore_CotS"/>
    <property type="match status" value="1"/>
</dbReference>
<protein>
    <submittedName>
        <fullName evidence="1">Spore coat protein, CotS family</fullName>
    </submittedName>
</protein>
<dbReference type="SUPFAM" id="SSF56112">
    <property type="entry name" value="Protein kinase-like (PK-like)"/>
    <property type="match status" value="1"/>
</dbReference>
<dbReference type="PANTHER" id="PTHR39179">
    <property type="entry name" value="SPORE COAT PROTEIN I"/>
    <property type="match status" value="1"/>
</dbReference>
<dbReference type="Gene3D" id="3.30.200.20">
    <property type="entry name" value="Phosphorylase Kinase, domain 1"/>
    <property type="match status" value="1"/>
</dbReference>
<dbReference type="PANTHER" id="PTHR39179:SF1">
    <property type="entry name" value="SPORE COAT PROTEIN I"/>
    <property type="match status" value="1"/>
</dbReference>
<dbReference type="InterPro" id="IPR047175">
    <property type="entry name" value="CotS-like"/>
</dbReference>
<dbReference type="GO" id="GO:0042601">
    <property type="term" value="C:endospore-forming forespore"/>
    <property type="evidence" value="ECO:0007669"/>
    <property type="project" value="TreeGrafter"/>
</dbReference>
<reference evidence="1 2" key="1">
    <citation type="submission" date="2016-11" db="EMBL/GenBank/DDBJ databases">
        <authorList>
            <person name="Jaros S."/>
            <person name="Januszkiewicz K."/>
            <person name="Wedrychowicz H."/>
        </authorList>
    </citation>
    <scope>NUCLEOTIDE SEQUENCE [LARGE SCALE GENOMIC DNA]</scope>
    <source>
        <strain evidence="1 2">DSM 14501</strain>
    </source>
</reference>
<dbReference type="InterPro" id="IPR011009">
    <property type="entry name" value="Kinase-like_dom_sf"/>
</dbReference>
<keyword evidence="2" id="KW-1185">Reference proteome</keyword>
<name>A0A1M6T449_9FIRM</name>
<evidence type="ECO:0000313" key="1">
    <source>
        <dbReference type="EMBL" id="SHK51669.1"/>
    </source>
</evidence>
<dbReference type="RefSeq" id="WP_072968547.1">
    <property type="nucleotide sequence ID" value="NZ_FRAJ01000023.1"/>
</dbReference>
<dbReference type="AlphaFoldDB" id="A0A1M6T449"/>
<gene>
    <name evidence="1" type="ORF">SAMN02745883_02230</name>
</gene>
<proteinExistence type="predicted"/>
<accession>A0A1M6T449</accession>
<keyword evidence="1" id="KW-0946">Virion</keyword>
<dbReference type="Gene3D" id="3.90.1200.10">
    <property type="match status" value="1"/>
</dbReference>
<dbReference type="STRING" id="1121266.SAMN02745883_02230"/>
<organism evidence="1 2">
    <name type="scientific">Caminicella sporogenes DSM 14501</name>
    <dbReference type="NCBI Taxonomy" id="1121266"/>
    <lineage>
        <taxon>Bacteria</taxon>
        <taxon>Bacillati</taxon>
        <taxon>Bacillota</taxon>
        <taxon>Clostridia</taxon>
        <taxon>Peptostreptococcales</taxon>
        <taxon>Caminicellaceae</taxon>
        <taxon>Caminicella</taxon>
    </lineage>
</organism>
<dbReference type="EMBL" id="FRAJ01000023">
    <property type="protein sequence ID" value="SHK51669.1"/>
    <property type="molecule type" value="Genomic_DNA"/>
</dbReference>
<keyword evidence="1" id="KW-0167">Capsid protein</keyword>
<evidence type="ECO:0000313" key="2">
    <source>
        <dbReference type="Proteomes" id="UP000184082"/>
    </source>
</evidence>
<dbReference type="InterPro" id="IPR014255">
    <property type="entry name" value="Spore_coat_CotS"/>
</dbReference>
<dbReference type="Proteomes" id="UP000184082">
    <property type="component" value="Unassembled WGS sequence"/>
</dbReference>